<keyword evidence="2" id="KW-0732">Signal</keyword>
<dbReference type="Proteomes" id="UP000243605">
    <property type="component" value="Unassembled WGS sequence"/>
</dbReference>
<protein>
    <submittedName>
        <fullName evidence="3">Uncharacterized protein</fullName>
    </submittedName>
</protein>
<feature type="chain" id="PRO_5024917583" evidence="2">
    <location>
        <begin position="31"/>
        <end position="348"/>
    </location>
</feature>
<sequence length="348" mass="38496">MRKATSLFFAFLIIMNIFLEPILFAQQAFANDNGSGDVNDNGDLELNVEESAEEPPVSEDQPEEVPSDTTSEENVNTEESVQTEFEESPETESPQDTEEVTDESTEEESTQDETKEIEEGKTAEEVENTPVTAITTNSNTTSNIRTGSESSFNFNVTNSEAALDQALIRVTLPRSHIDTYEHVANYFPNQTVDANTHFDSTDNLVVEVAAQDLVEDYNENFEFVFKTLDNTLSDGTVIPVKAEVVDENGVIVATTEVVNYNYVTRDALYSTDVTYTEDEEETEIILSHRFSFDDNGVGNGSGELAVEDVTVNVSVPESLSFDLELNEGWTFNEETSVATISVTPDETI</sequence>
<feature type="region of interest" description="Disordered" evidence="1">
    <location>
        <begin position="49"/>
        <end position="144"/>
    </location>
</feature>
<reference evidence="3 4" key="1">
    <citation type="submission" date="2016-10" db="EMBL/GenBank/DDBJ databases">
        <authorList>
            <person name="Varghese N."/>
            <person name="Submissions S."/>
        </authorList>
    </citation>
    <scope>NUCLEOTIDE SEQUENCE [LARGE SCALE GENOMIC DNA]</scope>
    <source>
        <strain evidence="3 4">IBRC-M10081</strain>
    </source>
</reference>
<accession>A0A662Z1H9</accession>
<evidence type="ECO:0000313" key="4">
    <source>
        <dbReference type="Proteomes" id="UP000243605"/>
    </source>
</evidence>
<proteinExistence type="predicted"/>
<keyword evidence="4" id="KW-1185">Reference proteome</keyword>
<evidence type="ECO:0000256" key="1">
    <source>
        <dbReference type="SAM" id="MobiDB-lite"/>
    </source>
</evidence>
<evidence type="ECO:0000313" key="3">
    <source>
        <dbReference type="EMBL" id="SEV86815.1"/>
    </source>
</evidence>
<dbReference type="EMBL" id="FOIT01000001">
    <property type="protein sequence ID" value="SEV86815.1"/>
    <property type="molecule type" value="Genomic_DNA"/>
</dbReference>
<feature type="signal peptide" evidence="2">
    <location>
        <begin position="1"/>
        <end position="30"/>
    </location>
</feature>
<dbReference type="AlphaFoldDB" id="A0A662Z1H9"/>
<name>A0A662Z1H9_9STAP</name>
<feature type="compositionally biased region" description="Acidic residues" evidence="1">
    <location>
        <begin position="49"/>
        <end position="66"/>
    </location>
</feature>
<feature type="compositionally biased region" description="Low complexity" evidence="1">
    <location>
        <begin position="132"/>
        <end position="144"/>
    </location>
</feature>
<feature type="compositionally biased region" description="Acidic residues" evidence="1">
    <location>
        <begin position="84"/>
        <end position="111"/>
    </location>
</feature>
<gene>
    <name evidence="3" type="ORF">SAMN05192557_0609</name>
</gene>
<organism evidence="3 4">
    <name type="scientific">Aliicoccus persicus</name>
    <dbReference type="NCBI Taxonomy" id="930138"/>
    <lineage>
        <taxon>Bacteria</taxon>
        <taxon>Bacillati</taxon>
        <taxon>Bacillota</taxon>
        <taxon>Bacilli</taxon>
        <taxon>Bacillales</taxon>
        <taxon>Staphylococcaceae</taxon>
        <taxon>Aliicoccus</taxon>
    </lineage>
</organism>
<evidence type="ECO:0000256" key="2">
    <source>
        <dbReference type="SAM" id="SignalP"/>
    </source>
</evidence>
<feature type="compositionally biased region" description="Basic and acidic residues" evidence="1">
    <location>
        <begin position="112"/>
        <end position="124"/>
    </location>
</feature>
<feature type="compositionally biased region" description="Low complexity" evidence="1">
    <location>
        <begin position="72"/>
        <end position="83"/>
    </location>
</feature>